<protein>
    <submittedName>
        <fullName evidence="2">5'-deoxynucleotidase</fullName>
        <ecNumber evidence="2">3.1.3.89</ecNumber>
    </submittedName>
</protein>
<dbReference type="AlphaFoldDB" id="A0A9D1CFU9"/>
<accession>A0A9D1CFU9</accession>
<dbReference type="Gene3D" id="1.10.3210.10">
    <property type="entry name" value="Hypothetical protein af1432"/>
    <property type="match status" value="1"/>
</dbReference>
<reference evidence="2" key="1">
    <citation type="submission" date="2020-10" db="EMBL/GenBank/DDBJ databases">
        <authorList>
            <person name="Gilroy R."/>
        </authorList>
    </citation>
    <scope>NUCLEOTIDE SEQUENCE</scope>
    <source>
        <strain evidence="2">ChiGjej2B2-12916</strain>
    </source>
</reference>
<organism evidence="2 3">
    <name type="scientific">Candidatus Enterenecus faecium</name>
    <dbReference type="NCBI Taxonomy" id="2840780"/>
    <lineage>
        <taxon>Bacteria</taxon>
        <taxon>Bacillati</taxon>
        <taxon>Bacillota</taxon>
        <taxon>Clostridia</taxon>
        <taxon>Eubacteriales</taxon>
        <taxon>Candidatus Enterenecus</taxon>
    </lineage>
</organism>
<evidence type="ECO:0000313" key="2">
    <source>
        <dbReference type="EMBL" id="HIQ60366.1"/>
    </source>
</evidence>
<proteinExistence type="predicted"/>
<dbReference type="GO" id="GO:0002953">
    <property type="term" value="F:5'-deoxynucleotidase activity"/>
    <property type="evidence" value="ECO:0007669"/>
    <property type="project" value="UniProtKB-EC"/>
</dbReference>
<keyword evidence="2" id="KW-0378">Hydrolase</keyword>
<dbReference type="SMART" id="SM00471">
    <property type="entry name" value="HDc"/>
    <property type="match status" value="1"/>
</dbReference>
<dbReference type="NCBIfam" id="NF003009">
    <property type="entry name" value="PRK03826.1"/>
    <property type="match status" value="1"/>
</dbReference>
<dbReference type="SUPFAM" id="SSF109604">
    <property type="entry name" value="HD-domain/PDEase-like"/>
    <property type="match status" value="1"/>
</dbReference>
<dbReference type="EMBL" id="DVFO01000018">
    <property type="protein sequence ID" value="HIQ60366.1"/>
    <property type="molecule type" value="Genomic_DNA"/>
</dbReference>
<name>A0A9D1CFU9_9FIRM</name>
<sequence>MSSSFFAYIFRMRYIARWALMRNTRTENVEEHSYEVAVLAHALAVVGQEIFHKDVNPDRVATAALFHDAPEIITGDLPTPIKYFNPAIKSAYDQVEAVAQDKLLGMLPPELTEAYAPLLRVEDPKVRCYIKAADKLAAWLKCLEERKAGNREFVQAEEETLHALKDMNMDEVTWFLEHMGEAFGLTLDELG</sequence>
<reference evidence="2" key="2">
    <citation type="journal article" date="2021" name="PeerJ">
        <title>Extensive microbial diversity within the chicken gut microbiome revealed by metagenomics and culture.</title>
        <authorList>
            <person name="Gilroy R."/>
            <person name="Ravi A."/>
            <person name="Getino M."/>
            <person name="Pursley I."/>
            <person name="Horton D.L."/>
            <person name="Alikhan N.F."/>
            <person name="Baker D."/>
            <person name="Gharbi K."/>
            <person name="Hall N."/>
            <person name="Watson M."/>
            <person name="Adriaenssens E.M."/>
            <person name="Foster-Nyarko E."/>
            <person name="Jarju S."/>
            <person name="Secka A."/>
            <person name="Antonio M."/>
            <person name="Oren A."/>
            <person name="Chaudhuri R.R."/>
            <person name="La Ragione R."/>
            <person name="Hildebrand F."/>
            <person name="Pallen M.J."/>
        </authorList>
    </citation>
    <scope>NUCLEOTIDE SEQUENCE</scope>
    <source>
        <strain evidence="2">ChiGjej2B2-12916</strain>
    </source>
</reference>
<dbReference type="CDD" id="cd00077">
    <property type="entry name" value="HDc"/>
    <property type="match status" value="1"/>
</dbReference>
<evidence type="ECO:0000313" key="3">
    <source>
        <dbReference type="Proteomes" id="UP000886879"/>
    </source>
</evidence>
<dbReference type="InterPro" id="IPR003607">
    <property type="entry name" value="HD/PDEase_dom"/>
</dbReference>
<dbReference type="EC" id="3.1.3.89" evidence="2"/>
<dbReference type="Pfam" id="PF12917">
    <property type="entry name" value="YfbR-like"/>
    <property type="match status" value="1"/>
</dbReference>
<feature type="domain" description="HD/PDEase" evidence="1">
    <location>
        <begin position="25"/>
        <end position="148"/>
    </location>
</feature>
<evidence type="ECO:0000259" key="1">
    <source>
        <dbReference type="SMART" id="SM00471"/>
    </source>
</evidence>
<gene>
    <name evidence="2" type="primary">yfbR</name>
    <name evidence="2" type="ORF">IAD31_02055</name>
</gene>
<comment type="caution">
    <text evidence="2">The sequence shown here is derived from an EMBL/GenBank/DDBJ whole genome shotgun (WGS) entry which is preliminary data.</text>
</comment>
<dbReference type="Proteomes" id="UP000886879">
    <property type="component" value="Unassembled WGS sequence"/>
</dbReference>